<dbReference type="VEuPathDB" id="VectorBase:PHUM196670"/>
<protein>
    <recommendedName>
        <fullName evidence="10">SMP-LTD domain-containing protein</fullName>
    </recommendedName>
</protein>
<dbReference type="GO" id="GO:0006869">
    <property type="term" value="P:lipid transport"/>
    <property type="evidence" value="ECO:0007669"/>
    <property type="project" value="UniProtKB-KW"/>
</dbReference>
<keyword evidence="7" id="KW-0446">Lipid-binding</keyword>
<accession>E0VH06</accession>
<evidence type="ECO:0000256" key="8">
    <source>
        <dbReference type="ARBA" id="ARBA00023136"/>
    </source>
</evidence>
<feature type="region of interest" description="Disordered" evidence="9">
    <location>
        <begin position="511"/>
        <end position="537"/>
    </location>
</feature>
<sequence length="1009" mass="115359">MSESSKIKRSISPQIGYRFDAISKELEEISPVSTKDTIKKEDVNSETKLSFLPIGSLEKSHSREEKSETHNDCWTFSGRSISVDCTYESPFSNPFESWKKLTRIRGKLNKNHEEKLAELQSDKKELNKNTPAKLTSSKDNSSMSDSEDTSESSKISEQWKDSEDLNLSLKEVINKTNDMLSTTLDAALQNAKSEIEAESELRHRVNQKEVPDFLKISQIKIITPKTDNNNVLTSSNVSDEIESGVEADENFDSTSGDALDDSSIQMTLGGSQPPPNRNEILSVCANIFSTMQSPEMYTITFLIGISILVYMPMSDFARGFVYDIVHQGSCAPDYKKLPPLKIPSPKNVDGVWVNEYLHPFYDPDYYSVSQTTPAYLELDNTILKLSRPKGKIRKRATFDEPEYKMQFISQRIYNIGGCNVFLMPEGLTKKRLYSKKYPIVIHLKSDSFIGERMKEKDGENKENTESIDSVDTGLNLTLSNHSKTSLYIFARCDRQKEEWYRRLLSASRAVNTPEQSTEKPFGRKNENESLNESPKKDVSTPFEKLYFDPDTAQIDEYLQYMAKFVDEKISLQNYKVPRSDSGSDESSSSSRTYSKMETQWLNAFLNRILFDVFRSPYWLSKIQEKIHKKLNSVRLPYYIEDIEVIELDLGKTGPIIHKVSQPYIDECGLWFDMDVTFEGLIKLTIQTHLNLVKLQKGIEEERETLRDSIDNKVEKGKKKSKILRERSLTKESSLTPNKVEKSSELKNNESVENEFEKSITKTPPSSTSSSLTYESKLYREIRKAAELIINRGLESIPDRRSPIFDSEVEDSAESSDEELDDNENESTPSASATNQDNDVSSVESHLRRYPKNRRSSKKLFRMFENVAQSKYFKSVAQTKYVQKAIANVSATNLKLTLEIKSCSGTLAVNIPPPPSDRFWYGFREMPFLVFSANPKIGEKSVRFSHIKNYLQKKILHELKKAMVVPNMIDLVLFTSSPKENVNFEKSDRKSKKNDDEKEKRQPETSTSSE</sequence>
<dbReference type="EnsemblMetazoa" id="PHUM196670-RA">
    <property type="protein sequence ID" value="PHUM196670-PA"/>
    <property type="gene ID" value="PHUM196670"/>
</dbReference>
<evidence type="ECO:0000256" key="2">
    <source>
        <dbReference type="ARBA" id="ARBA00022448"/>
    </source>
</evidence>
<feature type="compositionally biased region" description="Basic and acidic residues" evidence="9">
    <location>
        <begin position="118"/>
        <end position="127"/>
    </location>
</feature>
<evidence type="ECO:0000256" key="3">
    <source>
        <dbReference type="ARBA" id="ARBA00022692"/>
    </source>
</evidence>
<evidence type="ECO:0000256" key="5">
    <source>
        <dbReference type="ARBA" id="ARBA00022989"/>
    </source>
</evidence>
<dbReference type="GeneID" id="8240322"/>
<evidence type="ECO:0000313" key="13">
    <source>
        <dbReference type="Proteomes" id="UP000009046"/>
    </source>
</evidence>
<gene>
    <name evidence="12" type="primary">8240322</name>
    <name evidence="11" type="ORF">Phum_PHUM196670</name>
</gene>
<feature type="region of interest" description="Disordered" evidence="9">
    <location>
        <begin position="729"/>
        <end position="772"/>
    </location>
</feature>
<dbReference type="GO" id="GO:0005789">
    <property type="term" value="C:endoplasmic reticulum membrane"/>
    <property type="evidence" value="ECO:0007669"/>
    <property type="project" value="UniProtKB-SubCell"/>
</dbReference>
<dbReference type="OMA" id="CANIFST"/>
<dbReference type="CTD" id="8240322"/>
<keyword evidence="8" id="KW-0472">Membrane</keyword>
<feature type="domain" description="SMP-LTD" evidence="10">
    <location>
        <begin position="594"/>
        <end position="772"/>
    </location>
</feature>
<dbReference type="HOGENOM" id="CLU_008315_1_0_1"/>
<reference evidence="11" key="2">
    <citation type="submission" date="2007-04" db="EMBL/GenBank/DDBJ databases">
        <title>The genome of the human body louse.</title>
        <authorList>
            <consortium name="The Human Body Louse Genome Consortium"/>
            <person name="Kirkness E."/>
            <person name="Walenz B."/>
            <person name="Hass B."/>
            <person name="Bruggner R."/>
            <person name="Strausberg R."/>
        </authorList>
    </citation>
    <scope>NUCLEOTIDE SEQUENCE</scope>
    <source>
        <strain evidence="11">USDA</strain>
    </source>
</reference>
<comment type="subcellular location">
    <subcellularLocation>
        <location evidence="1">Endoplasmic reticulum membrane</location>
    </subcellularLocation>
</comment>
<dbReference type="Proteomes" id="UP000009046">
    <property type="component" value="Unassembled WGS sequence"/>
</dbReference>
<feature type="compositionally biased region" description="Polar residues" evidence="9">
    <location>
        <begin position="827"/>
        <end position="843"/>
    </location>
</feature>
<evidence type="ECO:0000259" key="10">
    <source>
        <dbReference type="PROSITE" id="PS51847"/>
    </source>
</evidence>
<dbReference type="OrthoDB" id="26740at2759"/>
<name>E0VH06_PEDHC</name>
<feature type="region of interest" description="Disordered" evidence="9">
    <location>
        <begin position="799"/>
        <end position="851"/>
    </location>
</feature>
<keyword evidence="5" id="KW-1133">Transmembrane helix</keyword>
<keyword evidence="13" id="KW-1185">Reference proteome</keyword>
<dbReference type="RefSeq" id="XP_002425400.1">
    <property type="nucleotide sequence ID" value="XM_002425355.1"/>
</dbReference>
<dbReference type="InterPro" id="IPR031468">
    <property type="entry name" value="SMP_LBD"/>
</dbReference>
<feature type="region of interest" description="Disordered" evidence="9">
    <location>
        <begin position="981"/>
        <end position="1009"/>
    </location>
</feature>
<feature type="compositionally biased region" description="Basic and acidic residues" evidence="9">
    <location>
        <begin position="738"/>
        <end position="759"/>
    </location>
</feature>
<keyword evidence="4" id="KW-0256">Endoplasmic reticulum</keyword>
<dbReference type="GO" id="GO:0008289">
    <property type="term" value="F:lipid binding"/>
    <property type="evidence" value="ECO:0007669"/>
    <property type="project" value="UniProtKB-KW"/>
</dbReference>
<dbReference type="STRING" id="121224.E0VH06"/>
<dbReference type="FunCoup" id="E0VH06">
    <property type="interactions" value="532"/>
</dbReference>
<keyword evidence="2" id="KW-0813">Transport</keyword>
<evidence type="ECO:0000256" key="9">
    <source>
        <dbReference type="SAM" id="MobiDB-lite"/>
    </source>
</evidence>
<dbReference type="EMBL" id="AAZO01002281">
    <property type="status" value="NOT_ANNOTATED_CDS"/>
    <property type="molecule type" value="Genomic_DNA"/>
</dbReference>
<evidence type="ECO:0000313" key="11">
    <source>
        <dbReference type="EMBL" id="EEB12662.1"/>
    </source>
</evidence>
<feature type="compositionally biased region" description="Acidic residues" evidence="9">
    <location>
        <begin position="806"/>
        <end position="824"/>
    </location>
</feature>
<feature type="region of interest" description="Disordered" evidence="9">
    <location>
        <begin position="118"/>
        <end position="160"/>
    </location>
</feature>
<evidence type="ECO:0000256" key="6">
    <source>
        <dbReference type="ARBA" id="ARBA00023055"/>
    </source>
</evidence>
<dbReference type="AlphaFoldDB" id="E0VH06"/>
<reference evidence="12" key="3">
    <citation type="submission" date="2020-05" db="UniProtKB">
        <authorList>
            <consortium name="EnsemblMetazoa"/>
        </authorList>
    </citation>
    <scope>IDENTIFICATION</scope>
    <source>
        <strain evidence="12">USDA</strain>
    </source>
</reference>
<keyword evidence="6" id="KW-0445">Lipid transport</keyword>
<dbReference type="PROSITE" id="PS51847">
    <property type="entry name" value="SMP"/>
    <property type="match status" value="1"/>
</dbReference>
<keyword evidence="3" id="KW-0812">Transmembrane</keyword>
<dbReference type="PANTHER" id="PTHR13466">
    <property type="entry name" value="TEX2 PROTEIN-RELATED"/>
    <property type="match status" value="1"/>
</dbReference>
<dbReference type="InParanoid" id="E0VH06"/>
<evidence type="ECO:0000256" key="4">
    <source>
        <dbReference type="ARBA" id="ARBA00022824"/>
    </source>
</evidence>
<dbReference type="KEGG" id="phu:Phum_PHUM196670"/>
<feature type="compositionally biased region" description="Basic and acidic residues" evidence="9">
    <location>
        <begin position="516"/>
        <end position="537"/>
    </location>
</feature>
<proteinExistence type="predicted"/>
<organism>
    <name type="scientific">Pediculus humanus subsp. corporis</name>
    <name type="common">Body louse</name>
    <dbReference type="NCBI Taxonomy" id="121224"/>
    <lineage>
        <taxon>Eukaryota</taxon>
        <taxon>Metazoa</taxon>
        <taxon>Ecdysozoa</taxon>
        <taxon>Arthropoda</taxon>
        <taxon>Hexapoda</taxon>
        <taxon>Insecta</taxon>
        <taxon>Pterygota</taxon>
        <taxon>Neoptera</taxon>
        <taxon>Paraneoptera</taxon>
        <taxon>Psocodea</taxon>
        <taxon>Troctomorpha</taxon>
        <taxon>Phthiraptera</taxon>
        <taxon>Anoplura</taxon>
        <taxon>Pediculidae</taxon>
        <taxon>Pediculus</taxon>
    </lineage>
</organism>
<evidence type="ECO:0000256" key="1">
    <source>
        <dbReference type="ARBA" id="ARBA00004586"/>
    </source>
</evidence>
<reference evidence="11" key="1">
    <citation type="submission" date="2007-04" db="EMBL/GenBank/DDBJ databases">
        <title>Annotation of Pediculus humanus corporis strain USDA.</title>
        <authorList>
            <person name="Kirkness E."/>
            <person name="Hannick L."/>
            <person name="Hass B."/>
            <person name="Bruggner R."/>
            <person name="Lawson D."/>
            <person name="Bidwell S."/>
            <person name="Joardar V."/>
            <person name="Caler E."/>
            <person name="Walenz B."/>
            <person name="Inman J."/>
            <person name="Schobel S."/>
            <person name="Galinsky K."/>
            <person name="Amedeo P."/>
            <person name="Strausberg R."/>
        </authorList>
    </citation>
    <scope>NUCLEOTIDE SEQUENCE</scope>
    <source>
        <strain evidence="11">USDA</strain>
    </source>
</reference>
<dbReference type="eggNOG" id="KOG2238">
    <property type="taxonomic scope" value="Eukaryota"/>
</dbReference>
<dbReference type="EMBL" id="DS235156">
    <property type="protein sequence ID" value="EEB12662.1"/>
    <property type="molecule type" value="Genomic_DNA"/>
</dbReference>
<evidence type="ECO:0000256" key="7">
    <source>
        <dbReference type="ARBA" id="ARBA00023121"/>
    </source>
</evidence>
<evidence type="ECO:0000313" key="12">
    <source>
        <dbReference type="EnsemblMetazoa" id="PHUM196670-PA"/>
    </source>
</evidence>
<feature type="compositionally biased region" description="Low complexity" evidence="9">
    <location>
        <begin position="760"/>
        <end position="772"/>
    </location>
</feature>
<dbReference type="PANTHER" id="PTHR13466:SF0">
    <property type="entry name" value="SMP-LTD DOMAIN-CONTAINING PROTEIN"/>
    <property type="match status" value="1"/>
</dbReference>
<dbReference type="CDD" id="cd21675">
    <property type="entry name" value="SMP_TEX2"/>
    <property type="match status" value="1"/>
</dbReference>
<feature type="compositionally biased region" description="Basic and acidic residues" evidence="9">
    <location>
        <begin position="981"/>
        <end position="1002"/>
    </location>
</feature>